<evidence type="ECO:0000256" key="2">
    <source>
        <dbReference type="ARBA" id="ARBA00023157"/>
    </source>
</evidence>
<keyword evidence="2 5" id="KW-1015">Disulfide bond</keyword>
<dbReference type="InParanoid" id="A0A316V6R9"/>
<gene>
    <name evidence="7" type="ORF">FA14DRAFT_179954</name>
</gene>
<dbReference type="InterPro" id="IPR036249">
    <property type="entry name" value="Thioredoxin-like_sf"/>
</dbReference>
<dbReference type="PRINTS" id="PR00421">
    <property type="entry name" value="THIOREDOXIN"/>
</dbReference>
<dbReference type="STRING" id="1280837.A0A316V6R9"/>
<dbReference type="EMBL" id="KZ819604">
    <property type="protein sequence ID" value="PWN33299.1"/>
    <property type="molecule type" value="Genomic_DNA"/>
</dbReference>
<dbReference type="Gene3D" id="3.40.30.10">
    <property type="entry name" value="Glutaredoxin"/>
    <property type="match status" value="1"/>
</dbReference>
<comment type="similarity">
    <text evidence="3">Belongs to the thioredoxin family.</text>
</comment>
<feature type="domain" description="Thioredoxin" evidence="6">
    <location>
        <begin position="1"/>
        <end position="107"/>
    </location>
</feature>
<evidence type="ECO:0000256" key="3">
    <source>
        <dbReference type="PIRNR" id="PIRNR000077"/>
    </source>
</evidence>
<protein>
    <recommendedName>
        <fullName evidence="1 3">Thioredoxin</fullName>
    </recommendedName>
</protein>
<dbReference type="PIRSF" id="PIRSF000077">
    <property type="entry name" value="Thioredoxin"/>
    <property type="match status" value="1"/>
</dbReference>
<dbReference type="GeneID" id="37022750"/>
<keyword evidence="8" id="KW-1185">Reference proteome</keyword>
<reference evidence="7 8" key="1">
    <citation type="journal article" date="2018" name="Mol. Biol. Evol.">
        <title>Broad Genomic Sampling Reveals a Smut Pathogenic Ancestry of the Fungal Clade Ustilaginomycotina.</title>
        <authorList>
            <person name="Kijpornyongpan T."/>
            <person name="Mondo S.J."/>
            <person name="Barry K."/>
            <person name="Sandor L."/>
            <person name="Lee J."/>
            <person name="Lipzen A."/>
            <person name="Pangilinan J."/>
            <person name="LaButti K."/>
            <person name="Hainaut M."/>
            <person name="Henrissat B."/>
            <person name="Grigoriev I.V."/>
            <person name="Spatafora J.W."/>
            <person name="Aime M.C."/>
        </authorList>
    </citation>
    <scope>NUCLEOTIDE SEQUENCE [LARGE SCALE GENOMIC DNA]</scope>
    <source>
        <strain evidence="7 8">MCA 3882</strain>
    </source>
</reference>
<dbReference type="Pfam" id="PF00085">
    <property type="entry name" value="Thioredoxin"/>
    <property type="match status" value="1"/>
</dbReference>
<dbReference type="CDD" id="cd02947">
    <property type="entry name" value="TRX_family"/>
    <property type="match status" value="1"/>
</dbReference>
<dbReference type="GO" id="GO:0015035">
    <property type="term" value="F:protein-disulfide reductase activity"/>
    <property type="evidence" value="ECO:0007669"/>
    <property type="project" value="InterPro"/>
</dbReference>
<evidence type="ECO:0000256" key="1">
    <source>
        <dbReference type="ARBA" id="ARBA00020570"/>
    </source>
</evidence>
<dbReference type="InterPro" id="IPR013766">
    <property type="entry name" value="Thioredoxin_domain"/>
</dbReference>
<proteinExistence type="inferred from homology"/>
<dbReference type="PANTHER" id="PTHR46115">
    <property type="entry name" value="THIOREDOXIN-LIKE PROTEIN 1"/>
    <property type="match status" value="1"/>
</dbReference>
<dbReference type="NCBIfam" id="TIGR01068">
    <property type="entry name" value="thioredoxin"/>
    <property type="match status" value="1"/>
</dbReference>
<feature type="site" description="Deprotonates C-terminal active site Cys" evidence="4">
    <location>
        <position position="25"/>
    </location>
</feature>
<dbReference type="AlphaFoldDB" id="A0A316V6R9"/>
<evidence type="ECO:0000256" key="5">
    <source>
        <dbReference type="PIRSR" id="PIRSR000077-4"/>
    </source>
</evidence>
<organism evidence="7 8">
    <name type="scientific">Meira miltonrushii</name>
    <dbReference type="NCBI Taxonomy" id="1280837"/>
    <lineage>
        <taxon>Eukaryota</taxon>
        <taxon>Fungi</taxon>
        <taxon>Dikarya</taxon>
        <taxon>Basidiomycota</taxon>
        <taxon>Ustilaginomycotina</taxon>
        <taxon>Exobasidiomycetes</taxon>
        <taxon>Exobasidiales</taxon>
        <taxon>Brachybasidiaceae</taxon>
        <taxon>Meira</taxon>
    </lineage>
</organism>
<dbReference type="PROSITE" id="PS51352">
    <property type="entry name" value="THIOREDOXIN_2"/>
    <property type="match status" value="1"/>
</dbReference>
<evidence type="ECO:0000259" key="6">
    <source>
        <dbReference type="PROSITE" id="PS51352"/>
    </source>
</evidence>
<accession>A0A316V6R9</accession>
<dbReference type="Proteomes" id="UP000245771">
    <property type="component" value="Unassembled WGS sequence"/>
</dbReference>
<name>A0A316V6R9_9BASI</name>
<evidence type="ECO:0000313" key="8">
    <source>
        <dbReference type="Proteomes" id="UP000245771"/>
    </source>
</evidence>
<dbReference type="SUPFAM" id="SSF52833">
    <property type="entry name" value="Thioredoxin-like"/>
    <property type="match status" value="1"/>
</dbReference>
<keyword evidence="5" id="KW-0676">Redox-active center</keyword>
<dbReference type="FunCoup" id="A0A316V6R9">
    <property type="interactions" value="216"/>
</dbReference>
<feature type="active site" description="Nucleophile" evidence="4">
    <location>
        <position position="31"/>
    </location>
</feature>
<dbReference type="FunFam" id="3.40.30.10:FF:000245">
    <property type="entry name" value="Thioredoxin"/>
    <property type="match status" value="1"/>
</dbReference>
<feature type="site" description="Contributes to redox potential value" evidence="4">
    <location>
        <position position="33"/>
    </location>
</feature>
<dbReference type="OrthoDB" id="2121326at2759"/>
<feature type="site" description="Contributes to redox potential value" evidence="4">
    <location>
        <position position="32"/>
    </location>
</feature>
<feature type="active site" description="Nucleophile" evidence="4">
    <location>
        <position position="34"/>
    </location>
</feature>
<sequence length="108" mass="11967">MSVQAIESYEDFQKIINGDKIAAIDFWATWCGPCKMISPLFEKFAGEAPSDQIAFYKVDVDEQEKISQEVGITAMPTFVFFKNGQKITQTVGANPQQLQAAIKQVVSA</sequence>
<feature type="disulfide bond" description="Redox-active" evidence="5">
    <location>
        <begin position="31"/>
        <end position="34"/>
    </location>
</feature>
<dbReference type="RefSeq" id="XP_025353601.1">
    <property type="nucleotide sequence ID" value="XM_025500969.1"/>
</dbReference>
<evidence type="ECO:0000313" key="7">
    <source>
        <dbReference type="EMBL" id="PWN33299.1"/>
    </source>
</evidence>
<evidence type="ECO:0000256" key="4">
    <source>
        <dbReference type="PIRSR" id="PIRSR000077-1"/>
    </source>
</evidence>
<dbReference type="InterPro" id="IPR005746">
    <property type="entry name" value="Thioredoxin"/>
</dbReference>